<dbReference type="PROSITE" id="PS51186">
    <property type="entry name" value="GNAT"/>
    <property type="match status" value="1"/>
</dbReference>
<evidence type="ECO:0000313" key="2">
    <source>
        <dbReference type="EMBL" id="GAA1841817.1"/>
    </source>
</evidence>
<dbReference type="PANTHER" id="PTHR43072">
    <property type="entry name" value="N-ACETYLTRANSFERASE"/>
    <property type="match status" value="1"/>
</dbReference>
<organism evidence="2 3">
    <name type="scientific">Pseudonocardia ailaonensis</name>
    <dbReference type="NCBI Taxonomy" id="367279"/>
    <lineage>
        <taxon>Bacteria</taxon>
        <taxon>Bacillati</taxon>
        <taxon>Actinomycetota</taxon>
        <taxon>Actinomycetes</taxon>
        <taxon>Pseudonocardiales</taxon>
        <taxon>Pseudonocardiaceae</taxon>
        <taxon>Pseudonocardia</taxon>
    </lineage>
</organism>
<proteinExistence type="predicted"/>
<dbReference type="NCBIfam" id="NF040504">
    <property type="entry name" value="resist_ArsN1b"/>
    <property type="match status" value="1"/>
</dbReference>
<dbReference type="EMBL" id="BAAAQK010000005">
    <property type="protein sequence ID" value="GAA1841817.1"/>
    <property type="molecule type" value="Genomic_DNA"/>
</dbReference>
<gene>
    <name evidence="2" type="ORF">GCM10009836_21510</name>
</gene>
<evidence type="ECO:0000313" key="3">
    <source>
        <dbReference type="Proteomes" id="UP001500449"/>
    </source>
</evidence>
<accession>A0ABN2MZY1</accession>
<protein>
    <submittedName>
        <fullName evidence="2">GNAT family N-acetyltransferase</fullName>
    </submittedName>
</protein>
<dbReference type="Gene3D" id="3.40.630.30">
    <property type="match status" value="1"/>
</dbReference>
<dbReference type="InterPro" id="IPR000182">
    <property type="entry name" value="GNAT_dom"/>
</dbReference>
<feature type="domain" description="N-acetyltransferase" evidence="1">
    <location>
        <begin position="1"/>
        <end position="161"/>
    </location>
</feature>
<dbReference type="RefSeq" id="WP_344415080.1">
    <property type="nucleotide sequence ID" value="NZ_BAAAQK010000005.1"/>
</dbReference>
<comment type="caution">
    <text evidence="2">The sequence shown here is derived from an EMBL/GenBank/DDBJ whole genome shotgun (WGS) entry which is preliminary data.</text>
</comment>
<sequence length="186" mass="20180">MRIRLATPDDAAAVAAVYAPYVRDTAISFESEPPPEAEMRERIAGTLPAHPWLVADLDGVRGYAYAGPHRSRAAYRWSVDVSVYTGPDVHRCGVGRALYTALLALLTEQGYAHAFAGVTLPNPPSVGFHEALGFEAVGVFRAVGYKFDRWRDVGWWQRPLVGPQASPAEPVPLARLDPAVVARCLG</sequence>
<dbReference type="Pfam" id="PF13420">
    <property type="entry name" value="Acetyltransf_4"/>
    <property type="match status" value="1"/>
</dbReference>
<name>A0ABN2MZY1_9PSEU</name>
<reference evidence="2 3" key="1">
    <citation type="journal article" date="2019" name="Int. J. Syst. Evol. Microbiol.">
        <title>The Global Catalogue of Microorganisms (GCM) 10K type strain sequencing project: providing services to taxonomists for standard genome sequencing and annotation.</title>
        <authorList>
            <consortium name="The Broad Institute Genomics Platform"/>
            <consortium name="The Broad Institute Genome Sequencing Center for Infectious Disease"/>
            <person name="Wu L."/>
            <person name="Ma J."/>
        </authorList>
    </citation>
    <scope>NUCLEOTIDE SEQUENCE [LARGE SCALE GENOMIC DNA]</scope>
    <source>
        <strain evidence="2 3">JCM 16009</strain>
    </source>
</reference>
<dbReference type="InterPro" id="IPR016181">
    <property type="entry name" value="Acyl_CoA_acyltransferase"/>
</dbReference>
<dbReference type="SUPFAM" id="SSF55729">
    <property type="entry name" value="Acyl-CoA N-acyltransferases (Nat)"/>
    <property type="match status" value="1"/>
</dbReference>
<dbReference type="PANTHER" id="PTHR43072:SF8">
    <property type="entry name" value="ACYLTRANSFERASE FABY-RELATED"/>
    <property type="match status" value="1"/>
</dbReference>
<evidence type="ECO:0000259" key="1">
    <source>
        <dbReference type="PROSITE" id="PS51186"/>
    </source>
</evidence>
<dbReference type="Proteomes" id="UP001500449">
    <property type="component" value="Unassembled WGS sequence"/>
</dbReference>
<keyword evidence="3" id="KW-1185">Reference proteome</keyword>